<evidence type="ECO:0000313" key="2">
    <source>
        <dbReference type="EMBL" id="PRQ29897.1"/>
    </source>
</evidence>
<proteinExistence type="predicted"/>
<keyword evidence="3" id="KW-1185">Reference proteome</keyword>
<accession>A0A2P6Q6V2</accession>
<reference evidence="2 3" key="1">
    <citation type="journal article" date="2018" name="Nat. Genet.">
        <title>The Rosa genome provides new insights in the design of modern roses.</title>
        <authorList>
            <person name="Bendahmane M."/>
        </authorList>
    </citation>
    <scope>NUCLEOTIDE SEQUENCE [LARGE SCALE GENOMIC DNA]</scope>
    <source>
        <strain evidence="3">cv. Old Blush</strain>
    </source>
</reference>
<evidence type="ECO:0000256" key="1">
    <source>
        <dbReference type="SAM" id="Phobius"/>
    </source>
</evidence>
<sequence length="64" mass="7487">MWIVLFWLLWVPKAISIAPVLIIFDFSGYVFMLFEILARNAIRVLLVLLFKSWFNGKPSQVVDT</sequence>
<keyword evidence="1" id="KW-1133">Transmembrane helix</keyword>
<dbReference type="EMBL" id="PDCK01000043">
    <property type="protein sequence ID" value="PRQ29897.1"/>
    <property type="molecule type" value="Genomic_DNA"/>
</dbReference>
<gene>
    <name evidence="2" type="ORF">RchiOBHm_Chr5g0018811</name>
</gene>
<organism evidence="2 3">
    <name type="scientific">Rosa chinensis</name>
    <name type="common">China rose</name>
    <dbReference type="NCBI Taxonomy" id="74649"/>
    <lineage>
        <taxon>Eukaryota</taxon>
        <taxon>Viridiplantae</taxon>
        <taxon>Streptophyta</taxon>
        <taxon>Embryophyta</taxon>
        <taxon>Tracheophyta</taxon>
        <taxon>Spermatophyta</taxon>
        <taxon>Magnoliopsida</taxon>
        <taxon>eudicotyledons</taxon>
        <taxon>Gunneridae</taxon>
        <taxon>Pentapetalae</taxon>
        <taxon>rosids</taxon>
        <taxon>fabids</taxon>
        <taxon>Rosales</taxon>
        <taxon>Rosaceae</taxon>
        <taxon>Rosoideae</taxon>
        <taxon>Rosoideae incertae sedis</taxon>
        <taxon>Rosa</taxon>
    </lineage>
</organism>
<protein>
    <submittedName>
        <fullName evidence="2">Uncharacterized protein</fullName>
    </submittedName>
</protein>
<dbReference type="Gramene" id="PRQ29897">
    <property type="protein sequence ID" value="PRQ29897"/>
    <property type="gene ID" value="RchiOBHm_Chr5g0018811"/>
</dbReference>
<dbReference type="Proteomes" id="UP000238479">
    <property type="component" value="Chromosome 5"/>
</dbReference>
<evidence type="ECO:0000313" key="3">
    <source>
        <dbReference type="Proteomes" id="UP000238479"/>
    </source>
</evidence>
<dbReference type="AlphaFoldDB" id="A0A2P6Q6V2"/>
<keyword evidence="1" id="KW-0812">Transmembrane</keyword>
<name>A0A2P6Q6V2_ROSCH</name>
<feature type="transmembrane region" description="Helical" evidence="1">
    <location>
        <begin position="26"/>
        <end position="50"/>
    </location>
</feature>
<comment type="caution">
    <text evidence="2">The sequence shown here is derived from an EMBL/GenBank/DDBJ whole genome shotgun (WGS) entry which is preliminary data.</text>
</comment>
<keyword evidence="1" id="KW-0472">Membrane</keyword>